<evidence type="ECO:0000313" key="6">
    <source>
        <dbReference type="Proteomes" id="UP000241229"/>
    </source>
</evidence>
<proteinExistence type="predicted"/>
<dbReference type="InterPro" id="IPR017937">
    <property type="entry name" value="Thioredoxin_CS"/>
</dbReference>
<dbReference type="GO" id="GO:0015036">
    <property type="term" value="F:disulfide oxidoreductase activity"/>
    <property type="evidence" value="ECO:0007669"/>
    <property type="project" value="UniProtKB-ARBA"/>
</dbReference>
<dbReference type="InterPro" id="IPR013740">
    <property type="entry name" value="Redoxin"/>
</dbReference>
<dbReference type="InterPro" id="IPR036249">
    <property type="entry name" value="Thioredoxin-like_sf"/>
</dbReference>
<dbReference type="GO" id="GO:0030313">
    <property type="term" value="C:cell envelope"/>
    <property type="evidence" value="ECO:0007669"/>
    <property type="project" value="UniProtKB-SubCell"/>
</dbReference>
<name>A0A2P7RJX2_9HYPH</name>
<dbReference type="CDD" id="cd02966">
    <property type="entry name" value="TlpA_like_family"/>
    <property type="match status" value="1"/>
</dbReference>
<dbReference type="InterPro" id="IPR013766">
    <property type="entry name" value="Thioredoxin_domain"/>
</dbReference>
<sequence length="243" mass="25077">MSDGKQRKMIPAWRAILTAMVAGALAGAVAVYVSGGFSGNTPAAPSADVTATSGQAAGTAASDPASPPDACAVKAERAKTVAAAATGDVAALLPADPPQSLKSLAFNDPDGKPMTLADRAGKIVLMNLWATWCAPCRAEMPALDALQKGAGDDGFEVIAVNVDTGDDSKPKKFLEEEKIGALAYYRDNTLDLFSDLKRRGLALGLPVTLLIDEEGCLLAHMNGPAEWAGDDARRVIELARKGG</sequence>
<dbReference type="PANTHER" id="PTHR42852">
    <property type="entry name" value="THIOL:DISULFIDE INTERCHANGE PROTEIN DSBE"/>
    <property type="match status" value="1"/>
</dbReference>
<dbReference type="SUPFAM" id="SSF52833">
    <property type="entry name" value="Thioredoxin-like"/>
    <property type="match status" value="1"/>
</dbReference>
<keyword evidence="6" id="KW-1185">Reference proteome</keyword>
<evidence type="ECO:0000259" key="4">
    <source>
        <dbReference type="PROSITE" id="PS51352"/>
    </source>
</evidence>
<keyword evidence="2" id="KW-0201">Cytochrome c-type biogenesis</keyword>
<dbReference type="GO" id="GO:0017004">
    <property type="term" value="P:cytochrome complex assembly"/>
    <property type="evidence" value="ECO:0007669"/>
    <property type="project" value="UniProtKB-KW"/>
</dbReference>
<dbReference type="EMBL" id="PXYK01000049">
    <property type="protein sequence ID" value="PSJ50539.1"/>
    <property type="molecule type" value="Genomic_DNA"/>
</dbReference>
<evidence type="ECO:0000256" key="3">
    <source>
        <dbReference type="ARBA" id="ARBA00023284"/>
    </source>
</evidence>
<protein>
    <submittedName>
        <fullName evidence="5">Sodium:dicarboxylate symporter</fullName>
    </submittedName>
</protein>
<dbReference type="PROSITE" id="PS51352">
    <property type="entry name" value="THIOREDOXIN_2"/>
    <property type="match status" value="1"/>
</dbReference>
<accession>A0A2P7RJX2</accession>
<dbReference type="NCBIfam" id="NF047696">
    <property type="entry name" value="ThlDiSintTplARhiz"/>
    <property type="match status" value="1"/>
</dbReference>
<gene>
    <name evidence="5" type="ORF">C7I84_28430</name>
</gene>
<reference evidence="5 6" key="1">
    <citation type="submission" date="2018-03" db="EMBL/GenBank/DDBJ databases">
        <title>The draft genome of Mesorhizobium sp. 6GN-30.</title>
        <authorList>
            <person name="Liu L."/>
            <person name="Li L."/>
            <person name="Wang T."/>
            <person name="Zhang X."/>
            <person name="Liang L."/>
        </authorList>
    </citation>
    <scope>NUCLEOTIDE SEQUENCE [LARGE SCALE GENOMIC DNA]</scope>
    <source>
        <strain evidence="5 6">6GN30</strain>
    </source>
</reference>
<keyword evidence="3" id="KW-0676">Redox-active center</keyword>
<dbReference type="AlphaFoldDB" id="A0A2P7RJX2"/>
<comment type="caution">
    <text evidence="5">The sequence shown here is derived from an EMBL/GenBank/DDBJ whole genome shotgun (WGS) entry which is preliminary data.</text>
</comment>
<feature type="domain" description="Thioredoxin" evidence="4">
    <location>
        <begin position="95"/>
        <end position="241"/>
    </location>
</feature>
<dbReference type="OrthoDB" id="9799347at2"/>
<organism evidence="5 6">
    <name type="scientific">Kumtagia ephedrae</name>
    <dbReference type="NCBI Taxonomy" id="2116701"/>
    <lineage>
        <taxon>Bacteria</taxon>
        <taxon>Pseudomonadati</taxon>
        <taxon>Pseudomonadota</taxon>
        <taxon>Alphaproteobacteria</taxon>
        <taxon>Hyphomicrobiales</taxon>
        <taxon>Phyllobacteriaceae</taxon>
        <taxon>Kumtagia</taxon>
    </lineage>
</organism>
<dbReference type="RefSeq" id="WP_106775579.1">
    <property type="nucleotide sequence ID" value="NZ_PXYK01000049.1"/>
</dbReference>
<dbReference type="Pfam" id="PF08534">
    <property type="entry name" value="Redoxin"/>
    <property type="match status" value="1"/>
</dbReference>
<evidence type="ECO:0000256" key="1">
    <source>
        <dbReference type="ARBA" id="ARBA00004196"/>
    </source>
</evidence>
<dbReference type="Gene3D" id="3.40.30.10">
    <property type="entry name" value="Glutaredoxin"/>
    <property type="match status" value="1"/>
</dbReference>
<dbReference type="Proteomes" id="UP000241229">
    <property type="component" value="Unassembled WGS sequence"/>
</dbReference>
<evidence type="ECO:0000313" key="5">
    <source>
        <dbReference type="EMBL" id="PSJ50539.1"/>
    </source>
</evidence>
<dbReference type="PANTHER" id="PTHR42852:SF17">
    <property type="entry name" value="THIOREDOXIN-LIKE PROTEIN HI_1115"/>
    <property type="match status" value="1"/>
</dbReference>
<dbReference type="InterPro" id="IPR050553">
    <property type="entry name" value="Thioredoxin_ResA/DsbE_sf"/>
</dbReference>
<evidence type="ECO:0000256" key="2">
    <source>
        <dbReference type="ARBA" id="ARBA00022748"/>
    </source>
</evidence>
<comment type="subcellular location">
    <subcellularLocation>
        <location evidence="1">Cell envelope</location>
    </subcellularLocation>
</comment>
<dbReference type="PROSITE" id="PS00194">
    <property type="entry name" value="THIOREDOXIN_1"/>
    <property type="match status" value="1"/>
</dbReference>